<protein>
    <recommendedName>
        <fullName evidence="2">UmuC domain-containing protein</fullName>
    </recommendedName>
</protein>
<accession>A0A150N7Q4</accession>
<dbReference type="PANTHER" id="PTHR11076:SF35">
    <property type="entry name" value="DNA REPAIR PROTEIN HOMOLOG YOBH"/>
    <property type="match status" value="1"/>
</dbReference>
<feature type="domain" description="UmuC" evidence="2">
    <location>
        <begin position="13"/>
        <end position="199"/>
    </location>
</feature>
<dbReference type="AlphaFoldDB" id="A0A150N7Q4"/>
<dbReference type="Gene3D" id="3.30.70.270">
    <property type="match status" value="1"/>
</dbReference>
<dbReference type="GO" id="GO:0006281">
    <property type="term" value="P:DNA repair"/>
    <property type="evidence" value="ECO:0007669"/>
    <property type="project" value="InterPro"/>
</dbReference>
<dbReference type="Gene3D" id="3.30.1490.100">
    <property type="entry name" value="DNA polymerase, Y-family, little finger domain"/>
    <property type="match status" value="1"/>
</dbReference>
<evidence type="ECO:0000256" key="1">
    <source>
        <dbReference type="ARBA" id="ARBA00010945"/>
    </source>
</evidence>
<dbReference type="Gene3D" id="1.10.150.20">
    <property type="entry name" value="5' to 3' exonuclease, C-terminal subdomain"/>
    <property type="match status" value="1"/>
</dbReference>
<dbReference type="CDD" id="cd01700">
    <property type="entry name" value="PolY_Pol_V_umuC"/>
    <property type="match status" value="1"/>
</dbReference>
<proteinExistence type="inferred from homology"/>
<dbReference type="InterPro" id="IPR017961">
    <property type="entry name" value="DNA_pol_Y-fam_little_finger"/>
</dbReference>
<dbReference type="PATRIC" id="fig|153151.4.peg.3892"/>
<evidence type="ECO:0000313" key="4">
    <source>
        <dbReference type="Proteomes" id="UP000075324"/>
    </source>
</evidence>
<dbReference type="GO" id="GO:0003887">
    <property type="term" value="F:DNA-directed DNA polymerase activity"/>
    <property type="evidence" value="ECO:0007669"/>
    <property type="project" value="InterPro"/>
</dbReference>
<evidence type="ECO:0000313" key="3">
    <source>
        <dbReference type="EMBL" id="KYD32767.1"/>
    </source>
</evidence>
<name>A0A150N7Q4_9BACL</name>
<dbReference type="PROSITE" id="PS50173">
    <property type="entry name" value="UMUC"/>
    <property type="match status" value="1"/>
</dbReference>
<dbReference type="Proteomes" id="UP000075324">
    <property type="component" value="Unassembled WGS sequence"/>
</dbReference>
<comment type="similarity">
    <text evidence="1">Belongs to the DNA polymerase type-Y family.</text>
</comment>
<comment type="caution">
    <text evidence="3">The sequence shown here is derived from an EMBL/GenBank/DDBJ whole genome shotgun (WGS) entry which is preliminary data.</text>
</comment>
<dbReference type="GO" id="GO:0042276">
    <property type="term" value="P:error-prone translesion synthesis"/>
    <property type="evidence" value="ECO:0007669"/>
    <property type="project" value="TreeGrafter"/>
</dbReference>
<dbReference type="InterPro" id="IPR036775">
    <property type="entry name" value="DNA_pol_Y-fam_lit_finger_sf"/>
</dbReference>
<dbReference type="Gene3D" id="3.40.1170.60">
    <property type="match status" value="1"/>
</dbReference>
<dbReference type="InterPro" id="IPR053848">
    <property type="entry name" value="IMS_HHH_1"/>
</dbReference>
<dbReference type="GO" id="GO:0003684">
    <property type="term" value="F:damaged DNA binding"/>
    <property type="evidence" value="ECO:0007669"/>
    <property type="project" value="InterPro"/>
</dbReference>
<dbReference type="SUPFAM" id="SSF56672">
    <property type="entry name" value="DNA/RNA polymerases"/>
    <property type="match status" value="1"/>
</dbReference>
<dbReference type="PANTHER" id="PTHR11076">
    <property type="entry name" value="DNA REPAIR POLYMERASE UMUC / TRANSFERASE FAMILY MEMBER"/>
    <property type="match status" value="1"/>
</dbReference>
<dbReference type="Pfam" id="PF11799">
    <property type="entry name" value="IMS_C"/>
    <property type="match status" value="1"/>
</dbReference>
<gene>
    <name evidence="3" type="ORF">B4110_3597</name>
</gene>
<dbReference type="InterPro" id="IPR050116">
    <property type="entry name" value="DNA_polymerase-Y"/>
</dbReference>
<dbReference type="GO" id="GO:0009432">
    <property type="term" value="P:SOS response"/>
    <property type="evidence" value="ECO:0007669"/>
    <property type="project" value="TreeGrafter"/>
</dbReference>
<dbReference type="NCBIfam" id="NF002848">
    <property type="entry name" value="PRK03103.1"/>
    <property type="match status" value="1"/>
</dbReference>
<dbReference type="InterPro" id="IPR043502">
    <property type="entry name" value="DNA/RNA_pol_sf"/>
</dbReference>
<dbReference type="InterPro" id="IPR001126">
    <property type="entry name" value="UmuC"/>
</dbReference>
<evidence type="ECO:0000259" key="2">
    <source>
        <dbReference type="PROSITE" id="PS50173"/>
    </source>
</evidence>
<dbReference type="RefSeq" id="WP_062677249.1">
    <property type="nucleotide sequence ID" value="NZ_LQYW01000007.1"/>
</dbReference>
<dbReference type="InterPro" id="IPR043128">
    <property type="entry name" value="Rev_trsase/Diguanyl_cyclase"/>
</dbReference>
<reference evidence="3 4" key="1">
    <citation type="submission" date="2016-01" db="EMBL/GenBank/DDBJ databases">
        <title>Draft Genome Sequences of Seven Thermophilic Sporeformers Isolated from Foods.</title>
        <authorList>
            <person name="Berendsen E.M."/>
            <person name="Wells-Bennik M.H."/>
            <person name="Krawcyk A.O."/>
            <person name="De Jong A."/>
            <person name="Holsappel S."/>
            <person name="Eijlander R.T."/>
            <person name="Kuipers O.P."/>
        </authorList>
    </citation>
    <scope>NUCLEOTIDE SEQUENCE [LARGE SCALE GENOMIC DNA]</scope>
    <source>
        <strain evidence="3 4">B4110</strain>
    </source>
</reference>
<sequence>MLFDISRLPKNKILCIDMKSFYASCECVDHGLDPLEDYVVVVSDKNRSGSVVLAASPKMKKDYGIKTGSRLYEVPRRRYIHIFNARMQRYLEISVQITELFSIFVPFEAILTYSVDESWITLDGTEKLHGSPMEAAQKIRSAIWNQFGLPSCVGIGPNRFISKIVLDVYAKKQGITECTYEEVPKKLWPVPLREIWGIGSRMEKHLNNMGMYTLGDVANSSLDRLRKRFGVIGEQLYYHAWGIDLSPPFIDARTFPQKSIGKGITLLRDYWRENEILTVVLELCEEVAKRAREIGKVGRTVSFSVRYSHNEGGFHQSVTLDTATNLTMDIYRVCKRIFHKFYDGQSVRVIHVALENLSDEESLQLSLFEDKTKERALAKAMDTIRDKFGPNALLRAVSYTPGSVARVRNGYIGGHQA</sequence>
<organism evidence="3 4">
    <name type="scientific">Parageobacillus toebii</name>
    <dbReference type="NCBI Taxonomy" id="153151"/>
    <lineage>
        <taxon>Bacteria</taxon>
        <taxon>Bacillati</taxon>
        <taxon>Bacillota</taxon>
        <taxon>Bacilli</taxon>
        <taxon>Bacillales</taxon>
        <taxon>Anoxybacillaceae</taxon>
        <taxon>Parageobacillus</taxon>
    </lineage>
</organism>
<dbReference type="Pfam" id="PF00817">
    <property type="entry name" value="IMS"/>
    <property type="match status" value="1"/>
</dbReference>
<dbReference type="EMBL" id="LQYW01000007">
    <property type="protein sequence ID" value="KYD32767.1"/>
    <property type="molecule type" value="Genomic_DNA"/>
</dbReference>
<dbReference type="SUPFAM" id="SSF100879">
    <property type="entry name" value="Lesion bypass DNA polymerase (Y-family), little finger domain"/>
    <property type="match status" value="1"/>
</dbReference>
<dbReference type="GO" id="GO:0005829">
    <property type="term" value="C:cytosol"/>
    <property type="evidence" value="ECO:0007669"/>
    <property type="project" value="TreeGrafter"/>
</dbReference>
<dbReference type="Pfam" id="PF21999">
    <property type="entry name" value="IMS_HHH_1"/>
    <property type="match status" value="1"/>
</dbReference>